<keyword evidence="3" id="KW-1185">Reference proteome</keyword>
<proteinExistence type="predicted"/>
<comment type="caution">
    <text evidence="2">The sequence shown here is derived from an EMBL/GenBank/DDBJ whole genome shotgun (WGS) entry which is preliminary data.</text>
</comment>
<protein>
    <submittedName>
        <fullName evidence="2">Uncharacterized protein</fullName>
    </submittedName>
</protein>
<dbReference type="EMBL" id="JABCIY010000012">
    <property type="protein sequence ID" value="KAF7197540.1"/>
    <property type="molecule type" value="Genomic_DNA"/>
</dbReference>
<dbReference type="OrthoDB" id="442921at2759"/>
<organism evidence="2 3">
    <name type="scientific">Pseudocercospora fuligena</name>
    <dbReference type="NCBI Taxonomy" id="685502"/>
    <lineage>
        <taxon>Eukaryota</taxon>
        <taxon>Fungi</taxon>
        <taxon>Dikarya</taxon>
        <taxon>Ascomycota</taxon>
        <taxon>Pezizomycotina</taxon>
        <taxon>Dothideomycetes</taxon>
        <taxon>Dothideomycetidae</taxon>
        <taxon>Mycosphaerellales</taxon>
        <taxon>Mycosphaerellaceae</taxon>
        <taxon>Pseudocercospora</taxon>
    </lineage>
</organism>
<feature type="region of interest" description="Disordered" evidence="1">
    <location>
        <begin position="1"/>
        <end position="36"/>
    </location>
</feature>
<sequence length="82" mass="8637">MNASVMDAPDADFDPPPPPPPAPPADAGDAPQQPSTSVTITFRDHRGFEQSFKLKTSTRLGKAMVKSPPTAKSTNEFVLTGA</sequence>
<feature type="region of interest" description="Disordered" evidence="1">
    <location>
        <begin position="57"/>
        <end position="82"/>
    </location>
</feature>
<accession>A0A8H6VSU7</accession>
<reference evidence="2" key="1">
    <citation type="submission" date="2020-04" db="EMBL/GenBank/DDBJ databases">
        <title>Draft genome resource of the tomato pathogen Pseudocercospora fuligena.</title>
        <authorList>
            <person name="Zaccaron A."/>
        </authorList>
    </citation>
    <scope>NUCLEOTIDE SEQUENCE</scope>
    <source>
        <strain evidence="2">PF001</strain>
    </source>
</reference>
<feature type="compositionally biased region" description="Pro residues" evidence="1">
    <location>
        <begin position="14"/>
        <end position="24"/>
    </location>
</feature>
<feature type="compositionally biased region" description="Polar residues" evidence="1">
    <location>
        <begin position="70"/>
        <end position="82"/>
    </location>
</feature>
<evidence type="ECO:0000313" key="3">
    <source>
        <dbReference type="Proteomes" id="UP000660729"/>
    </source>
</evidence>
<dbReference type="AlphaFoldDB" id="A0A8H6VSU7"/>
<evidence type="ECO:0000313" key="2">
    <source>
        <dbReference type="EMBL" id="KAF7197540.1"/>
    </source>
</evidence>
<gene>
    <name evidence="2" type="ORF">HII31_01135</name>
</gene>
<name>A0A8H6VSU7_9PEZI</name>
<evidence type="ECO:0000256" key="1">
    <source>
        <dbReference type="SAM" id="MobiDB-lite"/>
    </source>
</evidence>
<dbReference type="Proteomes" id="UP000660729">
    <property type="component" value="Unassembled WGS sequence"/>
</dbReference>